<dbReference type="PROSITE" id="PS51482">
    <property type="entry name" value="DEGV"/>
    <property type="match status" value="1"/>
</dbReference>
<dbReference type="EMBL" id="CP007586">
    <property type="protein sequence ID" value="AHY15893.1"/>
    <property type="molecule type" value="Genomic_DNA"/>
</dbReference>
<dbReference type="STRING" id="1346.BMF34_05455"/>
<proteinExistence type="predicted"/>
<comment type="function">
    <text evidence="1">May bind long-chain fatty acids, such as palmitate, and may play a role in lipid transport or fatty acid metabolism.</text>
</comment>
<dbReference type="SUPFAM" id="SSF82549">
    <property type="entry name" value="DAK1/DegV-like"/>
    <property type="match status" value="1"/>
</dbReference>
<dbReference type="InterPro" id="IPR003797">
    <property type="entry name" value="DegV"/>
</dbReference>
<dbReference type="Pfam" id="PF02645">
    <property type="entry name" value="DegV"/>
    <property type="match status" value="1"/>
</dbReference>
<dbReference type="GO" id="GO:0008289">
    <property type="term" value="F:lipid binding"/>
    <property type="evidence" value="ECO:0007669"/>
    <property type="project" value="UniProtKB-KW"/>
</dbReference>
<dbReference type="InterPro" id="IPR050270">
    <property type="entry name" value="DegV_domain_contain"/>
</dbReference>
<organism evidence="4 6">
    <name type="scientific">Streptococcus iniae</name>
    <name type="common">Streptococcus shiloi</name>
    <dbReference type="NCBI Taxonomy" id="1346"/>
    <lineage>
        <taxon>Bacteria</taxon>
        <taxon>Bacillati</taxon>
        <taxon>Bacillota</taxon>
        <taxon>Bacilli</taxon>
        <taxon>Lactobacillales</taxon>
        <taxon>Streptococcaceae</taxon>
        <taxon>Streptococcus</taxon>
    </lineage>
</organism>
<dbReference type="PANTHER" id="PTHR33434:SF2">
    <property type="entry name" value="FATTY ACID-BINDING PROTEIN TM_1468"/>
    <property type="match status" value="1"/>
</dbReference>
<evidence type="ECO:0000313" key="4">
    <source>
        <dbReference type="EMBL" id="RLU56799.1"/>
    </source>
</evidence>
<dbReference type="Gene3D" id="3.30.1180.10">
    <property type="match status" value="1"/>
</dbReference>
<dbReference type="Proteomes" id="UP000269148">
    <property type="component" value="Unassembled WGS sequence"/>
</dbReference>
<dbReference type="InterPro" id="IPR043168">
    <property type="entry name" value="DegV_C"/>
</dbReference>
<dbReference type="EMBL" id="QLQD01000053">
    <property type="protein sequence ID" value="RLU56799.1"/>
    <property type="molecule type" value="Genomic_DNA"/>
</dbReference>
<evidence type="ECO:0000313" key="3">
    <source>
        <dbReference type="EMBL" id="AHY15893.1"/>
    </source>
</evidence>
<dbReference type="Proteomes" id="UP000025245">
    <property type="component" value="Chromosome"/>
</dbReference>
<dbReference type="PANTHER" id="PTHR33434">
    <property type="entry name" value="DEGV DOMAIN-CONTAINING PROTEIN DR_1986-RELATED"/>
    <property type="match status" value="1"/>
</dbReference>
<dbReference type="Gene3D" id="3.40.50.10170">
    <property type="match status" value="1"/>
</dbReference>
<name>A0A3L8GII9_STRIN</name>
<protein>
    <submittedName>
        <fullName evidence="4">DegV family protein</fullName>
    </submittedName>
</protein>
<dbReference type="KEGG" id="sio:DW64_05375"/>
<reference evidence="3 5" key="1">
    <citation type="journal article" date="2014" name="Genome Announc.">
        <title>Complete Genome Sequence of a Virulent Strain, Streptococcus iniae ISET0901, Isolated from Diseased Tilapia.</title>
        <authorList>
            <person name="Pridgeon J.W."/>
            <person name="Zhang D."/>
            <person name="Zhang L."/>
        </authorList>
    </citation>
    <scope>NUCLEOTIDE SEQUENCE [LARGE SCALE GENOMIC DNA]</scope>
    <source>
        <strain evidence="3 5">ISET0901</strain>
    </source>
</reference>
<keyword evidence="5" id="KW-1185">Reference proteome</keyword>
<dbReference type="KEGG" id="siq:DQ08_05380"/>
<reference evidence="4 6" key="2">
    <citation type="submission" date="2018-06" db="EMBL/GenBank/DDBJ databases">
        <title>Mutators as drivers of adaptation in pathogenic bacteria and a risk factor for host jumps and vaccine escape.</title>
        <authorList>
            <person name="Barnes A.C."/>
            <person name="Silayeva O."/>
        </authorList>
    </citation>
    <scope>NUCLEOTIDE SEQUENCE [LARGE SCALE GENOMIC DNA]</scope>
    <source>
        <strain evidence="4 6">QMA0445</strain>
    </source>
</reference>
<evidence type="ECO:0000313" key="6">
    <source>
        <dbReference type="Proteomes" id="UP000269148"/>
    </source>
</evidence>
<keyword evidence="2" id="KW-0446">Lipid-binding</keyword>
<gene>
    <name evidence="4" type="ORF">DIY07_05675</name>
    <name evidence="3" type="ORF">DQ08_05380</name>
</gene>
<dbReference type="NCBIfam" id="TIGR00762">
    <property type="entry name" value="DegV"/>
    <property type="match status" value="1"/>
</dbReference>
<evidence type="ECO:0000256" key="2">
    <source>
        <dbReference type="ARBA" id="ARBA00023121"/>
    </source>
</evidence>
<dbReference type="AlphaFoldDB" id="A0A3L8GII9"/>
<evidence type="ECO:0000256" key="1">
    <source>
        <dbReference type="ARBA" id="ARBA00003238"/>
    </source>
</evidence>
<evidence type="ECO:0000313" key="5">
    <source>
        <dbReference type="Proteomes" id="UP000025245"/>
    </source>
</evidence>
<dbReference type="OrthoDB" id="9775494at2"/>
<accession>A0A3L8GII9</accession>
<sequence>MKLAVITDNTAFLSDQLFNNPDLYMMNIPIMINDETYYEGINIDLDEFYDKMAASEELPKTSQPSLAELDQLLTQLQKDGYTHVVGLFLSGGISGFWQNIQFLIEEHSALTIAFPNTKIASAPVGMMVGNVFQWHQAGLTFDQLTAKLQQQIDGTSAYILVDDLNHLVKGGRLSNGSALLGNLLSIKPVLTFDSDGVIVVHEKVRTEKKALKRLVELLHQQNERGDYEFAIIHANGSEKAATLKKMLLESGLPDQFVDATFSAVVGTHLGSNAVAIGFTPRLD</sequence>
<dbReference type="RefSeq" id="WP_016356025.1">
    <property type="nucleotide sequence ID" value="NZ_CP017952.1"/>
</dbReference>